<dbReference type="Pfam" id="PF00017">
    <property type="entry name" value="SH2"/>
    <property type="match status" value="1"/>
</dbReference>
<evidence type="ECO:0000313" key="12">
    <source>
        <dbReference type="EMBL" id="KIH65442.1"/>
    </source>
</evidence>
<evidence type="ECO:0000256" key="4">
    <source>
        <dbReference type="ARBA" id="ARBA00022840"/>
    </source>
</evidence>
<dbReference type="SUPFAM" id="SSF56112">
    <property type="entry name" value="Protein kinase-like (PK-like)"/>
    <property type="match status" value="1"/>
</dbReference>
<dbReference type="SMART" id="SM00219">
    <property type="entry name" value="TyrKc"/>
    <property type="match status" value="1"/>
</dbReference>
<dbReference type="CDD" id="cd10361">
    <property type="entry name" value="SH2_Fps_family"/>
    <property type="match status" value="1"/>
</dbReference>
<dbReference type="EMBL" id="KN727554">
    <property type="protein sequence ID" value="KIH65442.1"/>
    <property type="molecule type" value="Genomic_DNA"/>
</dbReference>
<evidence type="ECO:0000256" key="2">
    <source>
        <dbReference type="ARBA" id="ARBA00022741"/>
    </source>
</evidence>
<dbReference type="InterPro" id="IPR011009">
    <property type="entry name" value="Kinase-like_dom_sf"/>
</dbReference>
<evidence type="ECO:0000256" key="3">
    <source>
        <dbReference type="ARBA" id="ARBA00022777"/>
    </source>
</evidence>
<dbReference type="SMART" id="SM00252">
    <property type="entry name" value="SH2"/>
    <property type="match status" value="1"/>
</dbReference>
<dbReference type="InterPro" id="IPR020635">
    <property type="entry name" value="Tyr_kinase_cat_dom"/>
</dbReference>
<organism evidence="12 13">
    <name type="scientific">Ancylostoma duodenale</name>
    <dbReference type="NCBI Taxonomy" id="51022"/>
    <lineage>
        <taxon>Eukaryota</taxon>
        <taxon>Metazoa</taxon>
        <taxon>Ecdysozoa</taxon>
        <taxon>Nematoda</taxon>
        <taxon>Chromadorea</taxon>
        <taxon>Rhabditida</taxon>
        <taxon>Rhabditina</taxon>
        <taxon>Rhabditomorpha</taxon>
        <taxon>Strongyloidea</taxon>
        <taxon>Ancylostomatidae</taxon>
        <taxon>Ancylostomatinae</taxon>
        <taxon>Ancylostoma</taxon>
    </lineage>
</organism>
<keyword evidence="4 8" id="KW-0067">ATP-binding</keyword>
<dbReference type="InterPro" id="IPR001245">
    <property type="entry name" value="Ser-Thr/Tyr_kinase_cat_dom"/>
</dbReference>
<keyword evidence="5 9" id="KW-0829">Tyrosine-protein kinase</keyword>
<evidence type="ECO:0000256" key="8">
    <source>
        <dbReference type="PROSITE-ProRule" id="PRU10141"/>
    </source>
</evidence>
<keyword evidence="1 9" id="KW-0808">Transferase</keyword>
<dbReference type="InterPro" id="IPR000719">
    <property type="entry name" value="Prot_kinase_dom"/>
</dbReference>
<dbReference type="PROSITE" id="PS00107">
    <property type="entry name" value="PROTEIN_KINASE_ATP"/>
    <property type="match status" value="1"/>
</dbReference>
<feature type="domain" description="Protein kinase" evidence="11">
    <location>
        <begin position="112"/>
        <end position="375"/>
    </location>
</feature>
<dbReference type="PRINTS" id="PR00109">
    <property type="entry name" value="TYRKINASE"/>
</dbReference>
<dbReference type="InterPro" id="IPR000980">
    <property type="entry name" value="SH2"/>
</dbReference>
<dbReference type="InterPro" id="IPR008266">
    <property type="entry name" value="Tyr_kinase_AS"/>
</dbReference>
<evidence type="ECO:0000256" key="5">
    <source>
        <dbReference type="ARBA" id="ARBA00023137"/>
    </source>
</evidence>
<dbReference type="Gene3D" id="3.30.505.10">
    <property type="entry name" value="SH2 domain"/>
    <property type="match status" value="1"/>
</dbReference>
<dbReference type="Gene3D" id="3.30.200.20">
    <property type="entry name" value="Phosphorylase Kinase, domain 1"/>
    <property type="match status" value="1"/>
</dbReference>
<evidence type="ECO:0000313" key="13">
    <source>
        <dbReference type="Proteomes" id="UP000054047"/>
    </source>
</evidence>
<dbReference type="InterPro" id="IPR050198">
    <property type="entry name" value="Non-receptor_tyrosine_kinases"/>
</dbReference>
<evidence type="ECO:0000256" key="1">
    <source>
        <dbReference type="ARBA" id="ARBA00022679"/>
    </source>
</evidence>
<evidence type="ECO:0000256" key="6">
    <source>
        <dbReference type="ARBA" id="ARBA00051245"/>
    </source>
</evidence>
<feature type="domain" description="SH2" evidence="10">
    <location>
        <begin position="7"/>
        <end position="100"/>
    </location>
</feature>
<dbReference type="PROSITE" id="PS00109">
    <property type="entry name" value="PROTEIN_KINASE_TYR"/>
    <property type="match status" value="1"/>
</dbReference>
<comment type="catalytic activity">
    <reaction evidence="6 9">
        <text>L-tyrosyl-[protein] + ATP = O-phospho-L-tyrosyl-[protein] + ADP + H(+)</text>
        <dbReference type="Rhea" id="RHEA:10596"/>
        <dbReference type="Rhea" id="RHEA-COMP:10136"/>
        <dbReference type="Rhea" id="RHEA-COMP:20101"/>
        <dbReference type="ChEBI" id="CHEBI:15378"/>
        <dbReference type="ChEBI" id="CHEBI:30616"/>
        <dbReference type="ChEBI" id="CHEBI:46858"/>
        <dbReference type="ChEBI" id="CHEBI:61978"/>
        <dbReference type="ChEBI" id="CHEBI:456216"/>
        <dbReference type="EC" id="2.7.10.2"/>
    </reaction>
</comment>
<dbReference type="Pfam" id="PF07714">
    <property type="entry name" value="PK_Tyr_Ser-Thr"/>
    <property type="match status" value="1"/>
</dbReference>
<dbReference type="InterPro" id="IPR036860">
    <property type="entry name" value="SH2_dom_sf"/>
</dbReference>
<comment type="similarity">
    <text evidence="9">Belongs to the protein kinase superfamily. Tyr protein kinase family.</text>
</comment>
<dbReference type="OrthoDB" id="546826at2759"/>
<dbReference type="Gene3D" id="1.10.510.10">
    <property type="entry name" value="Transferase(Phosphotransferase) domain 1"/>
    <property type="match status" value="1"/>
</dbReference>
<keyword evidence="2 8" id="KW-0547">Nucleotide-binding</keyword>
<dbReference type="InterPro" id="IPR035849">
    <property type="entry name" value="Fes/Fps/Fer_SH2"/>
</dbReference>
<dbReference type="AlphaFoldDB" id="A0A0C2DRR5"/>
<keyword evidence="3 9" id="KW-0418">Kinase</keyword>
<keyword evidence="13" id="KW-1185">Reference proteome</keyword>
<protein>
    <recommendedName>
        <fullName evidence="9">Tyrosine-protein kinase</fullName>
        <ecNumber evidence="9">2.7.10.2</ecNumber>
    </recommendedName>
</protein>
<dbReference type="GO" id="GO:0005524">
    <property type="term" value="F:ATP binding"/>
    <property type="evidence" value="ECO:0007669"/>
    <property type="project" value="UniProtKB-UniRule"/>
</dbReference>
<name>A0A0C2DRR5_9BILA</name>
<sequence>MIEDEPYYHGFMSREETEKIIKKEGEFLVRKTEVAGRHHFVISVMDEGNMKHFLIKRTNKKRLYWVNEFAFKTINDLIQYHLRNHEPLSPNGDVFLEKPCPKKEWQLNPEQIEPQVKIGEGAFGEVYKGLLQDGIWGARIPVAIKTLHSINMTVDDRIKFLQEANIMREFRHENVIRLHGVCTSKEPIMIVMELCPGGSLLSRLQDLKDQPSMISKINYVYGAARGMAYLQTKDIIHRDIAARNCLLGENECVKISDFGLSFIGKTLREKKLKKVPLRWLSPETLKMGVYTTKTDVYSFSVMMWEIFSFGQLPFYKHENHEIRPLILQKKAKLIKCLGSIPPEMDELRLRCADFDPTKRPDFIELEAILEQVTFIDRFVLTPA</sequence>
<keyword evidence="7" id="KW-0727">SH2 domain</keyword>
<evidence type="ECO:0000259" key="11">
    <source>
        <dbReference type="PROSITE" id="PS50011"/>
    </source>
</evidence>
<proteinExistence type="inferred from homology"/>
<dbReference type="InterPro" id="IPR017441">
    <property type="entry name" value="Protein_kinase_ATP_BS"/>
</dbReference>
<evidence type="ECO:0000256" key="7">
    <source>
        <dbReference type="PROSITE-ProRule" id="PRU00191"/>
    </source>
</evidence>
<dbReference type="PANTHER" id="PTHR24418">
    <property type="entry name" value="TYROSINE-PROTEIN KINASE"/>
    <property type="match status" value="1"/>
</dbReference>
<dbReference type="PROSITE" id="PS50011">
    <property type="entry name" value="PROTEIN_KINASE_DOM"/>
    <property type="match status" value="1"/>
</dbReference>
<dbReference type="GO" id="GO:0004715">
    <property type="term" value="F:non-membrane spanning protein tyrosine kinase activity"/>
    <property type="evidence" value="ECO:0007669"/>
    <property type="project" value="UniProtKB-EC"/>
</dbReference>
<feature type="binding site" evidence="8">
    <location>
        <position position="145"/>
    </location>
    <ligand>
        <name>ATP</name>
        <dbReference type="ChEBI" id="CHEBI:30616"/>
    </ligand>
</feature>
<accession>A0A0C2DRR5</accession>
<dbReference type="Proteomes" id="UP000054047">
    <property type="component" value="Unassembled WGS sequence"/>
</dbReference>
<gene>
    <name evidence="12" type="ORF">ANCDUO_04238</name>
</gene>
<dbReference type="PRINTS" id="PR00401">
    <property type="entry name" value="SH2DOMAIN"/>
</dbReference>
<evidence type="ECO:0000256" key="9">
    <source>
        <dbReference type="RuleBase" id="RU362096"/>
    </source>
</evidence>
<reference evidence="12 13" key="1">
    <citation type="submission" date="2013-12" db="EMBL/GenBank/DDBJ databases">
        <title>Draft genome of the parsitic nematode Ancylostoma duodenale.</title>
        <authorList>
            <person name="Mitreva M."/>
        </authorList>
    </citation>
    <scope>NUCLEOTIDE SEQUENCE [LARGE SCALE GENOMIC DNA]</scope>
    <source>
        <strain evidence="12 13">Zhejiang</strain>
    </source>
</reference>
<dbReference type="EC" id="2.7.10.2" evidence="9"/>
<dbReference type="SUPFAM" id="SSF55550">
    <property type="entry name" value="SH2 domain"/>
    <property type="match status" value="1"/>
</dbReference>
<dbReference type="PROSITE" id="PS50001">
    <property type="entry name" value="SH2"/>
    <property type="match status" value="1"/>
</dbReference>
<evidence type="ECO:0000259" key="10">
    <source>
        <dbReference type="PROSITE" id="PS50001"/>
    </source>
</evidence>
<dbReference type="CDD" id="cd00192">
    <property type="entry name" value="PTKc"/>
    <property type="match status" value="1"/>
</dbReference>